<keyword evidence="3" id="KW-0238">DNA-binding</keyword>
<name>A0A5C8PJ06_9HYPH</name>
<dbReference type="InterPro" id="IPR036388">
    <property type="entry name" value="WH-like_DNA-bd_sf"/>
</dbReference>
<keyword evidence="2" id="KW-0805">Transcription regulation</keyword>
<dbReference type="Gene3D" id="3.40.190.290">
    <property type="match status" value="1"/>
</dbReference>
<reference evidence="6 7" key="1">
    <citation type="submission" date="2019-06" db="EMBL/GenBank/DDBJ databases">
        <title>New taxonomy in bacterial strain CC-CFT640, isolated from vineyard.</title>
        <authorList>
            <person name="Lin S.-Y."/>
            <person name="Tsai C.-F."/>
            <person name="Young C.-C."/>
        </authorList>
    </citation>
    <scope>NUCLEOTIDE SEQUENCE [LARGE SCALE GENOMIC DNA]</scope>
    <source>
        <strain evidence="6 7">CC-CFT640</strain>
    </source>
</reference>
<gene>
    <name evidence="6" type="ORF">FHP25_21930</name>
</gene>
<dbReference type="Pfam" id="PF00126">
    <property type="entry name" value="HTH_1"/>
    <property type="match status" value="1"/>
</dbReference>
<sequence length="297" mass="33301">MSRTDLNQLTWFQAVAEERSFTKAAARLGVAQSTLSYTIKQLEARMGIRLLTRTTRNVAATAAGERLLQTITPRIAEIEDEIAALMALREKPSGSIRLTLSDHAQESVVWPRLKPVLGAYPDIHVELILDSTFRNIVEEGFDAGVRLGKSVEKDMIAVRIGPDWRLVAVASPDYLAARGRPEHPQDLVRHVCINMRHETAGGLYAWEFEKDGQALRVRVDGQLTFNNSYAMIDAAVSGLGIAYVPEDIVERHIASGSLVQALDDWSPFFEGYFLYYPSRRQNLLAFKVIVDALRYRD</sequence>
<accession>A0A5C8PJ06</accession>
<evidence type="ECO:0000256" key="3">
    <source>
        <dbReference type="ARBA" id="ARBA00023125"/>
    </source>
</evidence>
<evidence type="ECO:0000313" key="6">
    <source>
        <dbReference type="EMBL" id="TXL73343.1"/>
    </source>
</evidence>
<dbReference type="PANTHER" id="PTHR30537">
    <property type="entry name" value="HTH-TYPE TRANSCRIPTIONAL REGULATOR"/>
    <property type="match status" value="1"/>
</dbReference>
<evidence type="ECO:0000259" key="5">
    <source>
        <dbReference type="PROSITE" id="PS50931"/>
    </source>
</evidence>
<dbReference type="GO" id="GO:0003700">
    <property type="term" value="F:DNA-binding transcription factor activity"/>
    <property type="evidence" value="ECO:0007669"/>
    <property type="project" value="InterPro"/>
</dbReference>
<comment type="caution">
    <text evidence="6">The sequence shown here is derived from an EMBL/GenBank/DDBJ whole genome shotgun (WGS) entry which is preliminary data.</text>
</comment>
<dbReference type="InterPro" id="IPR058163">
    <property type="entry name" value="LysR-type_TF_proteobact-type"/>
</dbReference>
<dbReference type="AlphaFoldDB" id="A0A5C8PJ06"/>
<evidence type="ECO:0000256" key="2">
    <source>
        <dbReference type="ARBA" id="ARBA00023015"/>
    </source>
</evidence>
<dbReference type="FunFam" id="3.40.190.290:FF:000012">
    <property type="entry name" value="Transcriptional regulator, LysR family"/>
    <property type="match status" value="1"/>
</dbReference>
<dbReference type="SUPFAM" id="SSF53850">
    <property type="entry name" value="Periplasmic binding protein-like II"/>
    <property type="match status" value="1"/>
</dbReference>
<dbReference type="RefSeq" id="WP_147849113.1">
    <property type="nucleotide sequence ID" value="NZ_VDUZ01000026.1"/>
</dbReference>
<dbReference type="PANTHER" id="PTHR30537:SF1">
    <property type="entry name" value="HTH-TYPE TRANSCRIPTIONAL REGULATOR PGRR"/>
    <property type="match status" value="1"/>
</dbReference>
<dbReference type="SUPFAM" id="SSF46785">
    <property type="entry name" value="Winged helix' DNA-binding domain"/>
    <property type="match status" value="1"/>
</dbReference>
<proteinExistence type="inferred from homology"/>
<dbReference type="PRINTS" id="PR00039">
    <property type="entry name" value="HTHLYSR"/>
</dbReference>
<dbReference type="Gene3D" id="1.10.10.10">
    <property type="entry name" value="Winged helix-like DNA-binding domain superfamily/Winged helix DNA-binding domain"/>
    <property type="match status" value="1"/>
</dbReference>
<feature type="domain" description="HTH lysR-type" evidence="5">
    <location>
        <begin position="4"/>
        <end position="61"/>
    </location>
</feature>
<dbReference type="Proteomes" id="UP000321638">
    <property type="component" value="Unassembled WGS sequence"/>
</dbReference>
<protein>
    <submittedName>
        <fullName evidence="6">LysR family transcriptional regulator</fullName>
    </submittedName>
</protein>
<dbReference type="Pfam" id="PF03466">
    <property type="entry name" value="LysR_substrate"/>
    <property type="match status" value="1"/>
</dbReference>
<dbReference type="InterPro" id="IPR036390">
    <property type="entry name" value="WH_DNA-bd_sf"/>
</dbReference>
<dbReference type="FunFam" id="1.10.10.10:FF:000001">
    <property type="entry name" value="LysR family transcriptional regulator"/>
    <property type="match status" value="1"/>
</dbReference>
<dbReference type="OrthoDB" id="9812435at2"/>
<dbReference type="GO" id="GO:0006351">
    <property type="term" value="P:DNA-templated transcription"/>
    <property type="evidence" value="ECO:0007669"/>
    <property type="project" value="TreeGrafter"/>
</dbReference>
<dbReference type="CDD" id="cd08474">
    <property type="entry name" value="PBP2_CrgA_like_5"/>
    <property type="match status" value="1"/>
</dbReference>
<keyword evidence="7" id="KW-1185">Reference proteome</keyword>
<organism evidence="6 7">
    <name type="scientific">Vineibacter terrae</name>
    <dbReference type="NCBI Taxonomy" id="2586908"/>
    <lineage>
        <taxon>Bacteria</taxon>
        <taxon>Pseudomonadati</taxon>
        <taxon>Pseudomonadota</taxon>
        <taxon>Alphaproteobacteria</taxon>
        <taxon>Hyphomicrobiales</taxon>
        <taxon>Vineibacter</taxon>
    </lineage>
</organism>
<evidence type="ECO:0000256" key="1">
    <source>
        <dbReference type="ARBA" id="ARBA00009437"/>
    </source>
</evidence>
<dbReference type="EMBL" id="VDUZ01000026">
    <property type="protein sequence ID" value="TXL73343.1"/>
    <property type="molecule type" value="Genomic_DNA"/>
</dbReference>
<comment type="similarity">
    <text evidence="1">Belongs to the LysR transcriptional regulatory family.</text>
</comment>
<dbReference type="GO" id="GO:0043565">
    <property type="term" value="F:sequence-specific DNA binding"/>
    <property type="evidence" value="ECO:0007669"/>
    <property type="project" value="TreeGrafter"/>
</dbReference>
<dbReference type="PROSITE" id="PS50931">
    <property type="entry name" value="HTH_LYSR"/>
    <property type="match status" value="1"/>
</dbReference>
<dbReference type="InterPro" id="IPR000847">
    <property type="entry name" value="LysR_HTH_N"/>
</dbReference>
<dbReference type="InterPro" id="IPR005119">
    <property type="entry name" value="LysR_subst-bd"/>
</dbReference>
<keyword evidence="4" id="KW-0804">Transcription</keyword>
<evidence type="ECO:0000313" key="7">
    <source>
        <dbReference type="Proteomes" id="UP000321638"/>
    </source>
</evidence>
<evidence type="ECO:0000256" key="4">
    <source>
        <dbReference type="ARBA" id="ARBA00023163"/>
    </source>
</evidence>